<dbReference type="GO" id="GO:0031177">
    <property type="term" value="F:phosphopantetheine binding"/>
    <property type="evidence" value="ECO:0007669"/>
    <property type="project" value="TreeGrafter"/>
</dbReference>
<dbReference type="EC" id="6.1.1.13" evidence="2"/>
<dbReference type="SUPFAM" id="SSF56801">
    <property type="entry name" value="Acetyl-CoA synthetase-like"/>
    <property type="match status" value="1"/>
</dbReference>
<reference evidence="2 3" key="2">
    <citation type="journal article" date="2017" name="Genome Biol. Evol.">
        <title>Trajectories and Drivers of Genome Evolution in Surface-Associated Marine Phaeobacter.</title>
        <authorList>
            <person name="Freese H.M."/>
            <person name="Sikorski J."/>
            <person name="Bunk B."/>
            <person name="Scheuner C."/>
            <person name="Meier-Kolthoff J.P."/>
            <person name="Sproer C."/>
            <person name="Gram L."/>
            <person name="Overmann J."/>
        </authorList>
    </citation>
    <scope>NUCLEOTIDE SEQUENCE [LARGE SCALE GENOMIC DNA]</scope>
    <source>
        <strain evidence="2 3">P88</strain>
    </source>
</reference>
<proteinExistence type="predicted"/>
<dbReference type="Pfam" id="PF00501">
    <property type="entry name" value="AMP-binding"/>
    <property type="match status" value="1"/>
</dbReference>
<dbReference type="GO" id="GO:0016874">
    <property type="term" value="F:ligase activity"/>
    <property type="evidence" value="ECO:0007669"/>
    <property type="project" value="UniProtKB-KW"/>
</dbReference>
<protein>
    <submittedName>
        <fullName evidence="2">D-alanine--poly(Phosphoribitol) ligase subunit</fullName>
        <ecNumber evidence="2">6.1.1.13</ecNumber>
    </submittedName>
</protein>
<reference evidence="2 3" key="1">
    <citation type="journal article" date="2017" name="Front. Microbiol.">
        <title>Phaeobacter piscinae sp. nov., a species of the Roseobacter group and potential aquaculture probiont.</title>
        <authorList>
            <person name="Sonnenschein E.C."/>
            <person name="Phippen C.B.W."/>
            <person name="Nielsen K.F."/>
            <person name="Mateiu R.V."/>
            <person name="Melchiorsen J."/>
            <person name="Gram L."/>
            <person name="Overmann J."/>
            <person name="Freese H.M."/>
        </authorList>
    </citation>
    <scope>NUCLEOTIDE SEQUENCE [LARGE SCALE GENOMIC DNA]</scope>
    <source>
        <strain evidence="2 3">P88</strain>
    </source>
</reference>
<gene>
    <name evidence="2" type="primary">dltA2</name>
    <name evidence="2" type="ORF">PhaeoP88_01438</name>
</gene>
<dbReference type="GO" id="GO:0043041">
    <property type="term" value="P:amino acid activation for nonribosomal peptide biosynthetic process"/>
    <property type="evidence" value="ECO:0007669"/>
    <property type="project" value="TreeGrafter"/>
</dbReference>
<dbReference type="InterPro" id="IPR020845">
    <property type="entry name" value="AMP-binding_CS"/>
</dbReference>
<dbReference type="PANTHER" id="PTHR45527">
    <property type="entry name" value="NONRIBOSOMAL PEPTIDE SYNTHETASE"/>
    <property type="match status" value="1"/>
</dbReference>
<dbReference type="InterPro" id="IPR042099">
    <property type="entry name" value="ANL_N_sf"/>
</dbReference>
<dbReference type="PANTHER" id="PTHR45527:SF1">
    <property type="entry name" value="FATTY ACID SYNTHASE"/>
    <property type="match status" value="1"/>
</dbReference>
<evidence type="ECO:0000259" key="1">
    <source>
        <dbReference type="Pfam" id="PF00501"/>
    </source>
</evidence>
<dbReference type="Gene3D" id="3.40.50.12780">
    <property type="entry name" value="N-terminal domain of ligase-like"/>
    <property type="match status" value="1"/>
</dbReference>
<sequence length="523" mass="56048">MFETFIADLRETLLSQPDRPALITSEEVISFGRLAGRVEGILRGLDDMPPGLSLIVGHKEPDCVAAMIACAIAGRAFAFADRSTPMDRLEQIASTAGASHILAFGQETLPGGLPVQTLKDLPTRTPQLELGAALSEEGTFYVIFTSGSTGTPKGVPISRGNYMALHRWYTPLLGAVRPEGAHVNHASMAFDMGMFDLWPTLSLGRPVHLLNHANNIMPRNNIRHLTRVDVASPASWASTPSLLQLMCTDPQFTAENLPDLRFFVVGGEMLPGALVQELQTRFPQAQVLNGYGPSEATCATHFYPISAADAAADGPMKIGCAVGENRMQIIDADGEDVPAGEEGELVLSGPQVISHYLPRDHPANAALNQEGGINTYRTGDLARLDVDGNLILLGRIDRQVKLLGNRIELNEIERIAEGYSAVRKAVCLPQKDAAGRVTGLQLFVEPLAGATCDRDGLFGHMGKHLSAQVLPRDLRIVSAFPVTSNGKLDTRSLLEGGSDLPTAMPPSRDIVASDTGLMAESVK</sequence>
<accession>A0A2I7K888</accession>
<dbReference type="GO" id="GO:0005737">
    <property type="term" value="C:cytoplasm"/>
    <property type="evidence" value="ECO:0007669"/>
    <property type="project" value="TreeGrafter"/>
</dbReference>
<name>A0A2I7K888_9RHOB</name>
<keyword evidence="2" id="KW-0436">Ligase</keyword>
<dbReference type="InterPro" id="IPR045851">
    <property type="entry name" value="AMP-bd_C_sf"/>
</dbReference>
<dbReference type="PROSITE" id="PS00455">
    <property type="entry name" value="AMP_BINDING"/>
    <property type="match status" value="1"/>
</dbReference>
<dbReference type="Proteomes" id="UP000236447">
    <property type="component" value="Chromosome"/>
</dbReference>
<dbReference type="RefSeq" id="WP_102883368.1">
    <property type="nucleotide sequence ID" value="NZ_CP010725.1"/>
</dbReference>
<evidence type="ECO:0000313" key="2">
    <source>
        <dbReference type="EMBL" id="AUQ98817.1"/>
    </source>
</evidence>
<dbReference type="Gene3D" id="3.30.300.30">
    <property type="match status" value="1"/>
</dbReference>
<evidence type="ECO:0000313" key="3">
    <source>
        <dbReference type="Proteomes" id="UP000236447"/>
    </source>
</evidence>
<dbReference type="InterPro" id="IPR000873">
    <property type="entry name" value="AMP-dep_synth/lig_dom"/>
</dbReference>
<dbReference type="GO" id="GO:0044550">
    <property type="term" value="P:secondary metabolite biosynthetic process"/>
    <property type="evidence" value="ECO:0007669"/>
    <property type="project" value="TreeGrafter"/>
</dbReference>
<organism evidence="2 3">
    <name type="scientific">Phaeobacter inhibens</name>
    <dbReference type="NCBI Taxonomy" id="221822"/>
    <lineage>
        <taxon>Bacteria</taxon>
        <taxon>Pseudomonadati</taxon>
        <taxon>Pseudomonadota</taxon>
        <taxon>Alphaproteobacteria</taxon>
        <taxon>Rhodobacterales</taxon>
        <taxon>Roseobacteraceae</taxon>
        <taxon>Phaeobacter</taxon>
    </lineage>
</organism>
<dbReference type="EMBL" id="CP010725">
    <property type="protein sequence ID" value="AUQ98817.1"/>
    <property type="molecule type" value="Genomic_DNA"/>
</dbReference>
<dbReference type="AlphaFoldDB" id="A0A2I7K888"/>
<feature type="domain" description="AMP-dependent synthetase/ligase" evidence="1">
    <location>
        <begin position="12"/>
        <end position="357"/>
    </location>
</feature>